<accession>A0A1J4JV51</accession>
<dbReference type="GeneID" id="94828129"/>
<sequence>MSDKKYFDLITLIINTDNDSIDWARAMVMIDFLQKRRNHDSAIFKAIGSYMKNGNRQLKLNSLIFIDTLFINGSPSLLTAIQKSASVLGISEKNSPDDPLLHSRMCRMSKKWIEVCKKNRCLKNSFKEWGKKIQSFHFEYVIDRKTAKKISKDLILTYQFLNMFSQTMIAAKFQNCGSNDPMILEMLPSVLEAKARLTELKKTINDKHCISNIKFLENYCDICYQSYINYQKNQNFNEELLIEMAEQGLSRKKSSTPNNSSSASNNGMVYYPTPYSNDHFDNPDQHISDPMQFPSVMALPISFSNPRYELPDLPGASPLGHQSMSSPNFQNELMNAISSPSSSSHSNDELMPYTQNESQMAFQAPLPVSSYTTPIDKHQNSSQGSSSESFNENMPQIPVDFGYPTVPQTFQYPEIPNFGYPTLPNDLPGNMNLNHSISEDSSSYEYEEPGSHYPKLAPQIYPPSAYSRNVTVVTATNDYVPPFQPPPVQGVFA</sequence>
<dbReference type="EMBL" id="MLAK01000860">
    <property type="protein sequence ID" value="OHT02586.1"/>
    <property type="molecule type" value="Genomic_DNA"/>
</dbReference>
<evidence type="ECO:0008006" key="4">
    <source>
        <dbReference type="Google" id="ProtNLM"/>
    </source>
</evidence>
<feature type="compositionally biased region" description="Low complexity" evidence="1">
    <location>
        <begin position="380"/>
        <end position="392"/>
    </location>
</feature>
<evidence type="ECO:0000313" key="2">
    <source>
        <dbReference type="EMBL" id="OHT02586.1"/>
    </source>
</evidence>
<reference evidence="2" key="1">
    <citation type="submission" date="2016-10" db="EMBL/GenBank/DDBJ databases">
        <authorList>
            <person name="Benchimol M."/>
            <person name="Almeida L.G."/>
            <person name="Vasconcelos A.T."/>
            <person name="Perreira-Neves A."/>
            <person name="Rosa I.A."/>
            <person name="Tasca T."/>
            <person name="Bogo M.R."/>
            <person name="de Souza W."/>
        </authorList>
    </citation>
    <scope>NUCLEOTIDE SEQUENCE [LARGE SCALE GENOMIC DNA]</scope>
    <source>
        <strain evidence="2">K</strain>
    </source>
</reference>
<name>A0A1J4JV51_9EUKA</name>
<comment type="caution">
    <text evidence="2">The sequence shown here is derived from an EMBL/GenBank/DDBJ whole genome shotgun (WGS) entry which is preliminary data.</text>
</comment>
<keyword evidence="3" id="KW-1185">Reference proteome</keyword>
<dbReference type="RefSeq" id="XP_068355722.1">
    <property type="nucleotide sequence ID" value="XM_068493425.1"/>
</dbReference>
<dbReference type="VEuPathDB" id="TrichDB:TRFO_06985"/>
<proteinExistence type="predicted"/>
<gene>
    <name evidence="2" type="ORF">TRFO_06985</name>
</gene>
<protein>
    <recommendedName>
        <fullName evidence="4">VHS domain-containing protein</fullName>
    </recommendedName>
</protein>
<dbReference type="Proteomes" id="UP000179807">
    <property type="component" value="Unassembled WGS sequence"/>
</dbReference>
<evidence type="ECO:0000256" key="1">
    <source>
        <dbReference type="SAM" id="MobiDB-lite"/>
    </source>
</evidence>
<dbReference type="InterPro" id="IPR008942">
    <property type="entry name" value="ENTH_VHS"/>
</dbReference>
<dbReference type="AlphaFoldDB" id="A0A1J4JV51"/>
<feature type="region of interest" description="Disordered" evidence="1">
    <location>
        <begin position="371"/>
        <end position="392"/>
    </location>
</feature>
<dbReference type="Gene3D" id="1.25.40.90">
    <property type="match status" value="1"/>
</dbReference>
<dbReference type="SUPFAM" id="SSF48464">
    <property type="entry name" value="ENTH/VHS domain"/>
    <property type="match status" value="1"/>
</dbReference>
<organism evidence="2 3">
    <name type="scientific">Tritrichomonas foetus</name>
    <dbReference type="NCBI Taxonomy" id="1144522"/>
    <lineage>
        <taxon>Eukaryota</taxon>
        <taxon>Metamonada</taxon>
        <taxon>Parabasalia</taxon>
        <taxon>Tritrichomonadida</taxon>
        <taxon>Tritrichomonadidae</taxon>
        <taxon>Tritrichomonas</taxon>
    </lineage>
</organism>
<evidence type="ECO:0000313" key="3">
    <source>
        <dbReference type="Proteomes" id="UP000179807"/>
    </source>
</evidence>